<evidence type="ECO:0000256" key="1">
    <source>
        <dbReference type="SAM" id="MobiDB-lite"/>
    </source>
</evidence>
<dbReference type="AlphaFoldDB" id="A0A433TMT9"/>
<feature type="non-terminal residue" evidence="2">
    <location>
        <position position="194"/>
    </location>
</feature>
<feature type="region of interest" description="Disordered" evidence="1">
    <location>
        <begin position="1"/>
        <end position="162"/>
    </location>
</feature>
<reference evidence="2 3" key="1">
    <citation type="submission" date="2019-01" db="EMBL/GenBank/DDBJ databases">
        <title>A draft genome assembly of the solar-powered sea slug Elysia chlorotica.</title>
        <authorList>
            <person name="Cai H."/>
            <person name="Li Q."/>
            <person name="Fang X."/>
            <person name="Li J."/>
            <person name="Curtis N.E."/>
            <person name="Altenburger A."/>
            <person name="Shibata T."/>
            <person name="Feng M."/>
            <person name="Maeda T."/>
            <person name="Schwartz J.A."/>
            <person name="Shigenobu S."/>
            <person name="Lundholm N."/>
            <person name="Nishiyama T."/>
            <person name="Yang H."/>
            <person name="Hasebe M."/>
            <person name="Li S."/>
            <person name="Pierce S.K."/>
            <person name="Wang J."/>
        </authorList>
    </citation>
    <scope>NUCLEOTIDE SEQUENCE [LARGE SCALE GENOMIC DNA]</scope>
    <source>
        <strain evidence="2">EC2010</strain>
        <tissue evidence="2">Whole organism of an adult</tissue>
    </source>
</reference>
<comment type="caution">
    <text evidence="2">The sequence shown here is derived from an EMBL/GenBank/DDBJ whole genome shotgun (WGS) entry which is preliminary data.</text>
</comment>
<protein>
    <submittedName>
        <fullName evidence="2">Uncharacterized protein</fullName>
    </submittedName>
</protein>
<dbReference type="EMBL" id="RQTK01000269">
    <property type="protein sequence ID" value="RUS82826.1"/>
    <property type="molecule type" value="Genomic_DNA"/>
</dbReference>
<dbReference type="Proteomes" id="UP000271974">
    <property type="component" value="Unassembled WGS sequence"/>
</dbReference>
<accession>A0A433TMT9</accession>
<feature type="compositionally biased region" description="Polar residues" evidence="1">
    <location>
        <begin position="33"/>
        <end position="45"/>
    </location>
</feature>
<sequence length="194" mass="20599">LTEHEDLKASEVAPLANQTVLPKPGVDPRDVGSDNTPRSNANATVPSPKEDANIAARTMPVILGSPDTTQHPSTTSSQLVTGAEKPPKVPAQEPSTTALAANEKPAANKLRKILKSSESQLTKSPLSQIPSRNAVNANKKAQDNESVSTTAQGTSSTVSEATTTTIRKKLPFTLRQQHTFSLKTPGDGSHMWIY</sequence>
<gene>
    <name evidence="2" type="ORF">EGW08_009402</name>
</gene>
<feature type="compositionally biased region" description="Polar residues" evidence="1">
    <location>
        <begin position="66"/>
        <end position="80"/>
    </location>
</feature>
<feature type="non-terminal residue" evidence="2">
    <location>
        <position position="1"/>
    </location>
</feature>
<keyword evidence="3" id="KW-1185">Reference proteome</keyword>
<evidence type="ECO:0000313" key="3">
    <source>
        <dbReference type="Proteomes" id="UP000271974"/>
    </source>
</evidence>
<evidence type="ECO:0000313" key="2">
    <source>
        <dbReference type="EMBL" id="RUS82826.1"/>
    </source>
</evidence>
<name>A0A433TMT9_ELYCH</name>
<organism evidence="2 3">
    <name type="scientific">Elysia chlorotica</name>
    <name type="common">Eastern emerald elysia</name>
    <name type="synonym">Sea slug</name>
    <dbReference type="NCBI Taxonomy" id="188477"/>
    <lineage>
        <taxon>Eukaryota</taxon>
        <taxon>Metazoa</taxon>
        <taxon>Spiralia</taxon>
        <taxon>Lophotrochozoa</taxon>
        <taxon>Mollusca</taxon>
        <taxon>Gastropoda</taxon>
        <taxon>Heterobranchia</taxon>
        <taxon>Euthyneura</taxon>
        <taxon>Panpulmonata</taxon>
        <taxon>Sacoglossa</taxon>
        <taxon>Placobranchoidea</taxon>
        <taxon>Plakobranchidae</taxon>
        <taxon>Elysia</taxon>
    </lineage>
</organism>
<feature type="compositionally biased region" description="Polar residues" evidence="1">
    <location>
        <begin position="116"/>
        <end position="136"/>
    </location>
</feature>
<feature type="compositionally biased region" description="Polar residues" evidence="1">
    <location>
        <begin position="144"/>
        <end position="153"/>
    </location>
</feature>
<proteinExistence type="predicted"/>